<dbReference type="GeneID" id="30974805"/>
<name>A0A1L9WZA1_ASPA1</name>
<evidence type="ECO:0000313" key="2">
    <source>
        <dbReference type="EMBL" id="OJK01550.1"/>
    </source>
</evidence>
<evidence type="ECO:0000256" key="1">
    <source>
        <dbReference type="SAM" id="MobiDB-lite"/>
    </source>
</evidence>
<gene>
    <name evidence="2" type="ORF">ASPACDRAFT_41813</name>
</gene>
<keyword evidence="3" id="KW-1185">Reference proteome</keyword>
<proteinExistence type="predicted"/>
<feature type="region of interest" description="Disordered" evidence="1">
    <location>
        <begin position="116"/>
        <end position="148"/>
    </location>
</feature>
<reference evidence="3" key="1">
    <citation type="journal article" date="2017" name="Genome Biol.">
        <title>Comparative genomics reveals high biological diversity and specific adaptations in the industrially and medically important fungal genus Aspergillus.</title>
        <authorList>
            <person name="de Vries R.P."/>
            <person name="Riley R."/>
            <person name="Wiebenga A."/>
            <person name="Aguilar-Osorio G."/>
            <person name="Amillis S."/>
            <person name="Uchima C.A."/>
            <person name="Anderluh G."/>
            <person name="Asadollahi M."/>
            <person name="Askin M."/>
            <person name="Barry K."/>
            <person name="Battaglia E."/>
            <person name="Bayram O."/>
            <person name="Benocci T."/>
            <person name="Braus-Stromeyer S.A."/>
            <person name="Caldana C."/>
            <person name="Canovas D."/>
            <person name="Cerqueira G.C."/>
            <person name="Chen F."/>
            <person name="Chen W."/>
            <person name="Choi C."/>
            <person name="Clum A."/>
            <person name="Dos Santos R.A."/>
            <person name="Damasio A.R."/>
            <person name="Diallinas G."/>
            <person name="Emri T."/>
            <person name="Fekete E."/>
            <person name="Flipphi M."/>
            <person name="Freyberg S."/>
            <person name="Gallo A."/>
            <person name="Gournas C."/>
            <person name="Habgood R."/>
            <person name="Hainaut M."/>
            <person name="Harispe M.L."/>
            <person name="Henrissat B."/>
            <person name="Hilden K.S."/>
            <person name="Hope R."/>
            <person name="Hossain A."/>
            <person name="Karabika E."/>
            <person name="Karaffa L."/>
            <person name="Karanyi Z."/>
            <person name="Krasevec N."/>
            <person name="Kuo A."/>
            <person name="Kusch H."/>
            <person name="LaButti K."/>
            <person name="Lagendijk E.L."/>
            <person name="Lapidus A."/>
            <person name="Levasseur A."/>
            <person name="Lindquist E."/>
            <person name="Lipzen A."/>
            <person name="Logrieco A.F."/>
            <person name="MacCabe A."/>
            <person name="Maekelae M.R."/>
            <person name="Malavazi I."/>
            <person name="Melin P."/>
            <person name="Meyer V."/>
            <person name="Mielnichuk N."/>
            <person name="Miskei M."/>
            <person name="Molnar A.P."/>
            <person name="Mule G."/>
            <person name="Ngan C.Y."/>
            <person name="Orejas M."/>
            <person name="Orosz E."/>
            <person name="Ouedraogo J.P."/>
            <person name="Overkamp K.M."/>
            <person name="Park H.-S."/>
            <person name="Perrone G."/>
            <person name="Piumi F."/>
            <person name="Punt P.J."/>
            <person name="Ram A.F."/>
            <person name="Ramon A."/>
            <person name="Rauscher S."/>
            <person name="Record E."/>
            <person name="Riano-Pachon D.M."/>
            <person name="Robert V."/>
            <person name="Roehrig J."/>
            <person name="Ruller R."/>
            <person name="Salamov A."/>
            <person name="Salih N.S."/>
            <person name="Samson R.A."/>
            <person name="Sandor E."/>
            <person name="Sanguinetti M."/>
            <person name="Schuetze T."/>
            <person name="Sepcic K."/>
            <person name="Shelest E."/>
            <person name="Sherlock G."/>
            <person name="Sophianopoulou V."/>
            <person name="Squina F.M."/>
            <person name="Sun H."/>
            <person name="Susca A."/>
            <person name="Todd R.B."/>
            <person name="Tsang A."/>
            <person name="Unkles S.E."/>
            <person name="van de Wiele N."/>
            <person name="van Rossen-Uffink D."/>
            <person name="Oliveira J.V."/>
            <person name="Vesth T.C."/>
            <person name="Visser J."/>
            <person name="Yu J.-H."/>
            <person name="Zhou M."/>
            <person name="Andersen M.R."/>
            <person name="Archer D.B."/>
            <person name="Baker S.E."/>
            <person name="Benoit I."/>
            <person name="Brakhage A.A."/>
            <person name="Braus G.H."/>
            <person name="Fischer R."/>
            <person name="Frisvad J.C."/>
            <person name="Goldman G.H."/>
            <person name="Houbraken J."/>
            <person name="Oakley B."/>
            <person name="Pocsi I."/>
            <person name="Scazzocchio C."/>
            <person name="Seiboth B."/>
            <person name="vanKuyk P.A."/>
            <person name="Wortman J."/>
            <person name="Dyer P.S."/>
            <person name="Grigoriev I.V."/>
        </authorList>
    </citation>
    <scope>NUCLEOTIDE SEQUENCE [LARGE SCALE GENOMIC DNA]</scope>
    <source>
        <strain evidence="3">ATCC 16872 / CBS 172.66 / WB 5094</strain>
    </source>
</reference>
<sequence>MTNLEATAVLGHDAACGPTAVWKPTAPLEYTKFSGPSSVWVPTAAFESTAAFEPIGELRCDHNSSADDIRAPQAQNRRRFQIKRQVQRRAQREVQRLRWMSNILPRRISPPRVFLRRDPLGQPQQTDLPNVSARPLTSTGLLPPPESNPPSREYIWGWIDRRDQGLSYEDLPTWLRDASQELSLKGAFDAMTELAGKIPGDTSAHFELLAKPVVDDFHHQNAPTPQESDSSMMVSQFAATQTRPYYAALFATKQGRHYGTSWHWWAIASVREAGPLDTTASDPGKPQHLFVYDSRPLQLDLEGLRTTRGLRDFLRNDQYRMLKRLNQAVPIKYLFLNQARLRMPDLSNRLQETLWWIFNVVSRGDMPIEIGSELSDLRWKAVDAITLEFEHDEQDTGANAERKLILRSIARAVER</sequence>
<dbReference type="Proteomes" id="UP000184546">
    <property type="component" value="Unassembled WGS sequence"/>
</dbReference>
<dbReference type="RefSeq" id="XP_020057889.1">
    <property type="nucleotide sequence ID" value="XM_020200991.1"/>
</dbReference>
<dbReference type="AlphaFoldDB" id="A0A1L9WZA1"/>
<accession>A0A1L9WZA1</accession>
<dbReference type="OrthoDB" id="4406935at2759"/>
<evidence type="ECO:0000313" key="3">
    <source>
        <dbReference type="Proteomes" id="UP000184546"/>
    </source>
</evidence>
<dbReference type="VEuPathDB" id="FungiDB:ASPACDRAFT_41813"/>
<protein>
    <submittedName>
        <fullName evidence="2">Uncharacterized protein</fullName>
    </submittedName>
</protein>
<feature type="compositionally biased region" description="Polar residues" evidence="1">
    <location>
        <begin position="122"/>
        <end position="140"/>
    </location>
</feature>
<organism evidence="2 3">
    <name type="scientific">Aspergillus aculeatus (strain ATCC 16872 / CBS 172.66 / WB 5094)</name>
    <dbReference type="NCBI Taxonomy" id="690307"/>
    <lineage>
        <taxon>Eukaryota</taxon>
        <taxon>Fungi</taxon>
        <taxon>Dikarya</taxon>
        <taxon>Ascomycota</taxon>
        <taxon>Pezizomycotina</taxon>
        <taxon>Eurotiomycetes</taxon>
        <taxon>Eurotiomycetidae</taxon>
        <taxon>Eurotiales</taxon>
        <taxon>Aspergillaceae</taxon>
        <taxon>Aspergillus</taxon>
        <taxon>Aspergillus subgen. Circumdati</taxon>
    </lineage>
</organism>
<dbReference type="EMBL" id="KV878974">
    <property type="protein sequence ID" value="OJK01550.1"/>
    <property type="molecule type" value="Genomic_DNA"/>
</dbReference>